<sequence length="121" mass="14820">MRIITIFCFRLKRGGVSLQFIIPQNTKNLIFLPTTGEAEKNTLYFFPTVSHSQIWHKIFQFFEMIGKKYMEKKKKFETRAEKIQPPKMKKKRMKKNTHKKNIKLLIFKKKQRKCFIKYEWQ</sequence>
<gene>
    <name evidence="1" type="ORF">BSTOLATCC_MIC58410</name>
</gene>
<reference evidence="1" key="1">
    <citation type="submission" date="2021-09" db="EMBL/GenBank/DDBJ databases">
        <authorList>
            <consortium name="AG Swart"/>
            <person name="Singh M."/>
            <person name="Singh A."/>
            <person name="Seah K."/>
            <person name="Emmerich C."/>
        </authorList>
    </citation>
    <scope>NUCLEOTIDE SEQUENCE</scope>
    <source>
        <strain evidence="1">ATCC30299</strain>
    </source>
</reference>
<accession>A0AAU9K5B3</accession>
<organism evidence="1 2">
    <name type="scientific">Blepharisma stoltei</name>
    <dbReference type="NCBI Taxonomy" id="1481888"/>
    <lineage>
        <taxon>Eukaryota</taxon>
        <taxon>Sar</taxon>
        <taxon>Alveolata</taxon>
        <taxon>Ciliophora</taxon>
        <taxon>Postciliodesmatophora</taxon>
        <taxon>Heterotrichea</taxon>
        <taxon>Heterotrichida</taxon>
        <taxon>Blepharismidae</taxon>
        <taxon>Blepharisma</taxon>
    </lineage>
</organism>
<dbReference type="EMBL" id="CAJZBQ010000056">
    <property type="protein sequence ID" value="CAG9333427.1"/>
    <property type="molecule type" value="Genomic_DNA"/>
</dbReference>
<comment type="caution">
    <text evidence="1">The sequence shown here is derived from an EMBL/GenBank/DDBJ whole genome shotgun (WGS) entry which is preliminary data.</text>
</comment>
<evidence type="ECO:0000313" key="2">
    <source>
        <dbReference type="Proteomes" id="UP001162131"/>
    </source>
</evidence>
<name>A0AAU9K5B3_9CILI</name>
<keyword evidence="2" id="KW-1185">Reference proteome</keyword>
<dbReference type="AlphaFoldDB" id="A0AAU9K5B3"/>
<proteinExistence type="predicted"/>
<protein>
    <submittedName>
        <fullName evidence="1">Uncharacterized protein</fullName>
    </submittedName>
</protein>
<dbReference type="Proteomes" id="UP001162131">
    <property type="component" value="Unassembled WGS sequence"/>
</dbReference>
<evidence type="ECO:0000313" key="1">
    <source>
        <dbReference type="EMBL" id="CAG9333427.1"/>
    </source>
</evidence>